<evidence type="ECO:0000313" key="2">
    <source>
        <dbReference type="Proteomes" id="UP000694044"/>
    </source>
</evidence>
<proteinExistence type="predicted"/>
<dbReference type="AlphaFoldDB" id="A0A8T1VDU8"/>
<protein>
    <submittedName>
        <fullName evidence="1">Uncharacterized protein</fullName>
    </submittedName>
</protein>
<evidence type="ECO:0000313" key="1">
    <source>
        <dbReference type="EMBL" id="KAG7379432.1"/>
    </source>
</evidence>
<accession>A0A8T1VDU8</accession>
<name>A0A8T1VDU8_9STRA</name>
<dbReference type="Proteomes" id="UP000694044">
    <property type="component" value="Unassembled WGS sequence"/>
</dbReference>
<dbReference type="EMBL" id="JAGDFM010000349">
    <property type="protein sequence ID" value="KAG7379432.1"/>
    <property type="molecule type" value="Genomic_DNA"/>
</dbReference>
<gene>
    <name evidence="1" type="ORF">PHYPSEUDO_008576</name>
</gene>
<dbReference type="OrthoDB" id="162393at2759"/>
<sequence>MDLSNVPFDVPVILQSVRKGTNLQNPVGSNIARCLVDNRDVYEQMTLRRVEDNKVTIESVHNGHLLSVRGYAGCVIESKGPTKAELFTMETDNSGTLYLVSSLTNKVLQIVEPRVTAAINRELPAQDQHRALVGKERESFILELVKYGKSADEIEQIVTRLFDAPAVSTSTSASAFAVPIGKEQL</sequence>
<comment type="caution">
    <text evidence="1">The sequence shown here is derived from an EMBL/GenBank/DDBJ whole genome shotgun (WGS) entry which is preliminary data.</text>
</comment>
<keyword evidence="2" id="KW-1185">Reference proteome</keyword>
<organism evidence="1 2">
    <name type="scientific">Phytophthora pseudosyringae</name>
    <dbReference type="NCBI Taxonomy" id="221518"/>
    <lineage>
        <taxon>Eukaryota</taxon>
        <taxon>Sar</taxon>
        <taxon>Stramenopiles</taxon>
        <taxon>Oomycota</taxon>
        <taxon>Peronosporomycetes</taxon>
        <taxon>Peronosporales</taxon>
        <taxon>Peronosporaceae</taxon>
        <taxon>Phytophthora</taxon>
    </lineage>
</organism>
<reference evidence="1" key="1">
    <citation type="submission" date="2021-02" db="EMBL/GenBank/DDBJ databases">
        <authorList>
            <person name="Palmer J.M."/>
        </authorList>
    </citation>
    <scope>NUCLEOTIDE SEQUENCE</scope>
    <source>
        <strain evidence="1">SCRP734</strain>
    </source>
</reference>